<proteinExistence type="predicted"/>
<gene>
    <name evidence="1" type="ORF">MNBD_GAMMA13-784</name>
</gene>
<accession>A0A3B0Z0C2</accession>
<dbReference type="EMBL" id="UOFK01000062">
    <property type="protein sequence ID" value="VAW74674.1"/>
    <property type="molecule type" value="Genomic_DNA"/>
</dbReference>
<protein>
    <submittedName>
        <fullName evidence="1">Uncharacterized protein</fullName>
    </submittedName>
</protein>
<evidence type="ECO:0000313" key="1">
    <source>
        <dbReference type="EMBL" id="VAW74674.1"/>
    </source>
</evidence>
<organism evidence="1">
    <name type="scientific">hydrothermal vent metagenome</name>
    <dbReference type="NCBI Taxonomy" id="652676"/>
    <lineage>
        <taxon>unclassified sequences</taxon>
        <taxon>metagenomes</taxon>
        <taxon>ecological metagenomes</taxon>
    </lineage>
</organism>
<name>A0A3B0Z0C2_9ZZZZ</name>
<reference evidence="1" key="1">
    <citation type="submission" date="2018-06" db="EMBL/GenBank/DDBJ databases">
        <authorList>
            <person name="Zhirakovskaya E."/>
        </authorList>
    </citation>
    <scope>NUCLEOTIDE SEQUENCE</scope>
</reference>
<sequence length="64" mass="7236">MMSRINLEKSVGREKDMQDIGVHGESEKFVVTLLVMRHFSGLLGAPRACVDFREPTDFSRIKGL</sequence>
<dbReference type="AlphaFoldDB" id="A0A3B0Z0C2"/>